<dbReference type="InterPro" id="IPR014746">
    <property type="entry name" value="Gln_synth/guanido_kin_cat_dom"/>
</dbReference>
<comment type="subcellular location">
    <subcellularLocation>
        <location evidence="1 20">Cytoplasm</location>
    </subcellularLocation>
</comment>
<reference evidence="24 25" key="1">
    <citation type="submission" date="2016-10" db="EMBL/GenBank/DDBJ databases">
        <authorList>
            <person name="de Groot N.N."/>
        </authorList>
    </citation>
    <scope>NUCLEOTIDE SEQUENCE [LARGE SCALE GENOMIC DNA]</scope>
    <source>
        <strain evidence="24 25">DSM 43794</strain>
    </source>
</reference>
<dbReference type="PROSITE" id="PS00181">
    <property type="entry name" value="GLNA_ATP"/>
    <property type="match status" value="1"/>
</dbReference>
<feature type="binding site" evidence="16">
    <location>
        <position position="134"/>
    </location>
    <ligand>
        <name>Mg(2+)</name>
        <dbReference type="ChEBI" id="CHEBI:18420"/>
        <label>1</label>
    </ligand>
</feature>
<evidence type="ECO:0000259" key="23">
    <source>
        <dbReference type="PROSITE" id="PS51987"/>
    </source>
</evidence>
<comment type="catalytic activity">
    <reaction evidence="13 21">
        <text>L-glutamate + NH4(+) + ATP = L-glutamine + ADP + phosphate + H(+)</text>
        <dbReference type="Rhea" id="RHEA:16169"/>
        <dbReference type="ChEBI" id="CHEBI:15378"/>
        <dbReference type="ChEBI" id="CHEBI:28938"/>
        <dbReference type="ChEBI" id="CHEBI:29985"/>
        <dbReference type="ChEBI" id="CHEBI:30616"/>
        <dbReference type="ChEBI" id="CHEBI:43474"/>
        <dbReference type="ChEBI" id="CHEBI:58359"/>
        <dbReference type="ChEBI" id="CHEBI:456216"/>
        <dbReference type="EC" id="6.3.1.2"/>
    </reaction>
</comment>
<keyword evidence="7 17" id="KW-0597">Phosphoprotein</keyword>
<accession>A0A1H1G360</accession>
<dbReference type="Gene3D" id="3.30.590.10">
    <property type="entry name" value="Glutamine synthetase/guanido kinase, catalytic domain"/>
    <property type="match status" value="1"/>
</dbReference>
<dbReference type="PANTHER" id="PTHR43407">
    <property type="entry name" value="GLUTAMINE SYNTHETASE"/>
    <property type="match status" value="1"/>
</dbReference>
<dbReference type="Pfam" id="PF00120">
    <property type="entry name" value="Gln-synt_C"/>
    <property type="match status" value="1"/>
</dbReference>
<dbReference type="GO" id="GO:0004356">
    <property type="term" value="F:glutamine synthetase activity"/>
    <property type="evidence" value="ECO:0007669"/>
    <property type="project" value="UniProtKB-EC"/>
</dbReference>
<evidence type="ECO:0000256" key="18">
    <source>
        <dbReference type="PROSITE-ProRule" id="PRU01330"/>
    </source>
</evidence>
<dbReference type="GO" id="GO:0005737">
    <property type="term" value="C:cytoplasm"/>
    <property type="evidence" value="ECO:0007669"/>
    <property type="project" value="UniProtKB-SubCell"/>
</dbReference>
<evidence type="ECO:0000256" key="2">
    <source>
        <dbReference type="ARBA" id="ARBA00009897"/>
    </source>
</evidence>
<dbReference type="NCBIfam" id="TIGR00653">
    <property type="entry name" value="GlnA"/>
    <property type="match status" value="1"/>
</dbReference>
<dbReference type="Pfam" id="PF03951">
    <property type="entry name" value="Gln-synt_N"/>
    <property type="match status" value="1"/>
</dbReference>
<dbReference type="EC" id="6.3.1.2" evidence="4 21"/>
<dbReference type="AlphaFoldDB" id="A0A1H1G360"/>
<evidence type="ECO:0000256" key="14">
    <source>
        <dbReference type="PIRSR" id="PIRSR604809-1"/>
    </source>
</evidence>
<organism evidence="24 25">
    <name type="scientific">Thermostaphylospora chromogena</name>
    <dbReference type="NCBI Taxonomy" id="35622"/>
    <lineage>
        <taxon>Bacteria</taxon>
        <taxon>Bacillati</taxon>
        <taxon>Actinomycetota</taxon>
        <taxon>Actinomycetes</taxon>
        <taxon>Streptosporangiales</taxon>
        <taxon>Thermomonosporaceae</taxon>
        <taxon>Thermostaphylospora</taxon>
    </lineage>
</organism>
<dbReference type="OrthoDB" id="9807095at2"/>
<comment type="similarity">
    <text evidence="2 18 19">Belongs to the glutamine synthetase family.</text>
</comment>
<keyword evidence="9 16" id="KW-0479">Metal-binding</keyword>
<dbReference type="SUPFAM" id="SSF54368">
    <property type="entry name" value="Glutamine synthetase, N-terminal domain"/>
    <property type="match status" value="1"/>
</dbReference>
<feature type="binding site" evidence="16">
    <location>
        <position position="215"/>
    </location>
    <ligand>
        <name>Mg(2+)</name>
        <dbReference type="ChEBI" id="CHEBI:18420"/>
        <label>1</label>
    </ligand>
</feature>
<sequence length="474" mass="53494">MFNSADDVLKFIRDEGVQFVDVRFTDLPGTTHHFTFPAENFSGAVFTDGLMFDGSSIRGFQAIHESDMLLLPDPTTAVLDPFRKHKTLNINFFVHDPLTGEAYTRDPRNVARKAEEYLKGTGIADTAYFGPEAEFYIFDDVRFETKQNAGYYYIDSIEGAWNTGKATEGGNLGYKPRYKGGYFPVPPMDHFTDLRSEMVRKLIQVGIDVEMQHHEVGTAGQAEIDFKFGTLLKTADNLMLYKYVIKNTALEHGHTVTFMPKPIFGDNGSGMHCHQSLWKDGEPLFYDEVGYAGLSDTARYYIGGLLKHAPSLLAFTNPTVNSYHRLVPGYEAPVNLVYSQRNRSACVRIPITGSNPKAKRIEFRVPDPSCNPYFAFAAMLMAGIDGIRNKIEPPEPVDKDLYELPPEEARGIPQVPGSLPEVLDALEADHEYLLEGGVFTTDLIETWISYKRENEIDPIRLRPHPHEFELYYDV</sequence>
<dbReference type="PROSITE" id="PS51987">
    <property type="entry name" value="GS_CATALYTIC"/>
    <property type="match status" value="1"/>
</dbReference>
<evidence type="ECO:0000259" key="22">
    <source>
        <dbReference type="PROSITE" id="PS51986"/>
    </source>
</evidence>
<dbReference type="Gene3D" id="3.10.20.70">
    <property type="entry name" value="Glutamine synthetase, N-terminal domain"/>
    <property type="match status" value="1"/>
</dbReference>
<dbReference type="PANTHER" id="PTHR43407:SF1">
    <property type="entry name" value="LENGSIN"/>
    <property type="match status" value="1"/>
</dbReference>
<keyword evidence="12 16" id="KW-0460">Magnesium</keyword>
<feature type="binding site" evidence="14">
    <location>
        <position position="325"/>
    </location>
    <ligand>
        <name>L-glutamate</name>
        <dbReference type="ChEBI" id="CHEBI:29985"/>
    </ligand>
</feature>
<dbReference type="PROSITE" id="PS00180">
    <property type="entry name" value="GLNA_1"/>
    <property type="match status" value="1"/>
</dbReference>
<dbReference type="STRING" id="35622.SAMN04489764_3329"/>
<evidence type="ECO:0000256" key="7">
    <source>
        <dbReference type="ARBA" id="ARBA00022553"/>
    </source>
</evidence>
<feature type="binding site" evidence="14">
    <location>
        <position position="364"/>
    </location>
    <ligand>
        <name>L-glutamate</name>
        <dbReference type="ChEBI" id="CHEBI:29985"/>
    </ligand>
</feature>
<feature type="modified residue" description="O-AMP-tyrosine" evidence="17">
    <location>
        <position position="402"/>
    </location>
</feature>
<feature type="binding site" evidence="16">
    <location>
        <position position="362"/>
    </location>
    <ligand>
        <name>Mg(2+)</name>
        <dbReference type="ChEBI" id="CHEBI:18420"/>
        <label>1</label>
    </ligand>
</feature>
<dbReference type="InterPro" id="IPR008146">
    <property type="entry name" value="Gln_synth_cat_dom"/>
</dbReference>
<evidence type="ECO:0000256" key="12">
    <source>
        <dbReference type="ARBA" id="ARBA00022842"/>
    </source>
</evidence>
<dbReference type="SMART" id="SM01230">
    <property type="entry name" value="Gln-synt_C"/>
    <property type="match status" value="1"/>
</dbReference>
<dbReference type="PROSITE" id="PS00182">
    <property type="entry name" value="GLNA_ADENYLATION"/>
    <property type="match status" value="1"/>
</dbReference>
<feature type="binding site" evidence="15">
    <location>
        <position position="343"/>
    </location>
    <ligand>
        <name>ATP</name>
        <dbReference type="ChEBI" id="CHEBI:30616"/>
    </ligand>
</feature>
<protein>
    <recommendedName>
        <fullName evidence="5 21">Glutamine synthetase</fullName>
        <ecNumber evidence="4 21">6.3.1.2</ecNumber>
    </recommendedName>
</protein>
<gene>
    <name evidence="24" type="ORF">SAMN04489764_3329</name>
</gene>
<keyword evidence="6 20" id="KW-0963">Cytoplasm</keyword>
<feature type="binding site" evidence="16">
    <location>
        <position position="132"/>
    </location>
    <ligand>
        <name>Mg(2+)</name>
        <dbReference type="ChEBI" id="CHEBI:18420"/>
        <label>1</label>
    </ligand>
</feature>
<feature type="binding site" evidence="14">
    <location>
        <position position="343"/>
    </location>
    <ligand>
        <name>L-glutamate</name>
        <dbReference type="ChEBI" id="CHEBI:29985"/>
    </ligand>
</feature>
<evidence type="ECO:0000256" key="19">
    <source>
        <dbReference type="RuleBase" id="RU000384"/>
    </source>
</evidence>
<dbReference type="EMBL" id="FNKK01000002">
    <property type="protein sequence ID" value="SDR07348.1"/>
    <property type="molecule type" value="Genomic_DNA"/>
</dbReference>
<evidence type="ECO:0000256" key="11">
    <source>
        <dbReference type="ARBA" id="ARBA00022840"/>
    </source>
</evidence>
<keyword evidence="11 15" id="KW-0067">ATP-binding</keyword>
<evidence type="ECO:0000256" key="20">
    <source>
        <dbReference type="RuleBase" id="RU000387"/>
    </source>
</evidence>
<dbReference type="FunFam" id="3.30.590.10:FF:000001">
    <property type="entry name" value="Glutamine synthetase"/>
    <property type="match status" value="1"/>
</dbReference>
<keyword evidence="25" id="KW-1185">Reference proteome</keyword>
<dbReference type="InterPro" id="IPR027303">
    <property type="entry name" value="Gln_synth_gly_rich_site"/>
</dbReference>
<evidence type="ECO:0000313" key="25">
    <source>
        <dbReference type="Proteomes" id="UP000217103"/>
    </source>
</evidence>
<dbReference type="Proteomes" id="UP000217103">
    <property type="component" value="Unassembled WGS sequence"/>
</dbReference>
<dbReference type="InterPro" id="IPR027302">
    <property type="entry name" value="Gln_synth_N_conserv_site"/>
</dbReference>
<evidence type="ECO:0000256" key="6">
    <source>
        <dbReference type="ARBA" id="ARBA00022490"/>
    </source>
</evidence>
<keyword evidence="8 21" id="KW-0436">Ligase</keyword>
<evidence type="ECO:0000256" key="21">
    <source>
        <dbReference type="RuleBase" id="RU004356"/>
    </source>
</evidence>
<feature type="domain" description="GS beta-grasp" evidence="22">
    <location>
        <begin position="15"/>
        <end position="99"/>
    </location>
</feature>
<evidence type="ECO:0000256" key="17">
    <source>
        <dbReference type="PIRSR" id="PIRSR604809-50"/>
    </source>
</evidence>
<evidence type="ECO:0000256" key="10">
    <source>
        <dbReference type="ARBA" id="ARBA00022741"/>
    </source>
</evidence>
<feature type="binding site" evidence="15">
    <location>
        <begin position="274"/>
        <end position="276"/>
    </location>
    <ligand>
        <name>ATP</name>
        <dbReference type="ChEBI" id="CHEBI:30616"/>
    </ligand>
</feature>
<feature type="binding site" evidence="15">
    <location>
        <position position="357"/>
    </location>
    <ligand>
        <name>ATP</name>
        <dbReference type="ChEBI" id="CHEBI:30616"/>
    </ligand>
</feature>
<evidence type="ECO:0000313" key="24">
    <source>
        <dbReference type="EMBL" id="SDR07348.1"/>
    </source>
</evidence>
<feature type="binding site" evidence="14">
    <location>
        <begin position="267"/>
        <end position="268"/>
    </location>
    <ligand>
        <name>L-glutamate</name>
        <dbReference type="ChEBI" id="CHEBI:29985"/>
    </ligand>
</feature>
<keyword evidence="10 15" id="KW-0547">Nucleotide-binding</keyword>
<dbReference type="InterPro" id="IPR036651">
    <property type="entry name" value="Gln_synt_N_sf"/>
</dbReference>
<evidence type="ECO:0000256" key="1">
    <source>
        <dbReference type="ARBA" id="ARBA00004496"/>
    </source>
</evidence>
<feature type="binding site" evidence="15">
    <location>
        <position position="210"/>
    </location>
    <ligand>
        <name>ATP</name>
        <dbReference type="ChEBI" id="CHEBI:30616"/>
    </ligand>
</feature>
<evidence type="ECO:0000256" key="8">
    <source>
        <dbReference type="ARBA" id="ARBA00022598"/>
    </source>
</evidence>
<evidence type="ECO:0000256" key="3">
    <source>
        <dbReference type="ARBA" id="ARBA00011354"/>
    </source>
</evidence>
<comment type="cofactor">
    <cofactor evidence="16">
        <name>Mg(2+)</name>
        <dbReference type="ChEBI" id="CHEBI:18420"/>
    </cofactor>
    <text evidence="16">Binds 2 Mg(2+) ions per subunit.</text>
</comment>
<name>A0A1H1G360_9ACTN</name>
<dbReference type="GO" id="GO:0019740">
    <property type="term" value="P:nitrogen utilization"/>
    <property type="evidence" value="ECO:0007669"/>
    <property type="project" value="TreeGrafter"/>
</dbReference>
<evidence type="ECO:0000256" key="16">
    <source>
        <dbReference type="PIRSR" id="PIRSR604809-3"/>
    </source>
</evidence>
<dbReference type="InterPro" id="IPR004809">
    <property type="entry name" value="Gln_synth_I"/>
</dbReference>
<evidence type="ECO:0000256" key="15">
    <source>
        <dbReference type="PIRSR" id="PIRSR604809-2"/>
    </source>
</evidence>
<evidence type="ECO:0000256" key="13">
    <source>
        <dbReference type="ARBA" id="ARBA00049436"/>
    </source>
</evidence>
<dbReference type="InterPro" id="IPR008147">
    <property type="entry name" value="Gln_synt_N"/>
</dbReference>
<dbReference type="SUPFAM" id="SSF55931">
    <property type="entry name" value="Glutamine synthetase/guanido kinase"/>
    <property type="match status" value="1"/>
</dbReference>
<dbReference type="GO" id="GO:0005524">
    <property type="term" value="F:ATP binding"/>
    <property type="evidence" value="ECO:0007669"/>
    <property type="project" value="UniProtKB-KW"/>
</dbReference>
<dbReference type="GO" id="GO:0046872">
    <property type="term" value="F:metal ion binding"/>
    <property type="evidence" value="ECO:0007669"/>
    <property type="project" value="UniProtKB-KW"/>
</dbReference>
<feature type="binding site" evidence="14">
    <location>
        <position position="331"/>
    </location>
    <ligand>
        <name>L-glutamate</name>
        <dbReference type="ChEBI" id="CHEBI:29985"/>
    </ligand>
</feature>
<evidence type="ECO:0000256" key="5">
    <source>
        <dbReference type="ARBA" id="ARBA00021364"/>
    </source>
</evidence>
<feature type="binding site" evidence="15">
    <location>
        <begin position="226"/>
        <end position="228"/>
    </location>
    <ligand>
        <name>ATP</name>
        <dbReference type="ChEBI" id="CHEBI:30616"/>
    </ligand>
</feature>
<proteinExistence type="inferred from homology"/>
<comment type="subunit">
    <text evidence="3 20">Oligomer of 12 subunits arranged in the form of two hexagons.</text>
</comment>
<feature type="binding site" evidence="16">
    <location>
        <position position="272"/>
    </location>
    <ligand>
        <name>Mg(2+)</name>
        <dbReference type="ChEBI" id="CHEBI:18420"/>
        <label>1</label>
    </ligand>
</feature>
<feature type="binding site" evidence="16">
    <location>
        <position position="223"/>
    </location>
    <ligand>
        <name>Mg(2+)</name>
        <dbReference type="ChEBI" id="CHEBI:18420"/>
        <label>1</label>
    </ligand>
</feature>
<dbReference type="GO" id="GO:0016020">
    <property type="term" value="C:membrane"/>
    <property type="evidence" value="ECO:0007669"/>
    <property type="project" value="TreeGrafter"/>
</dbReference>
<dbReference type="PROSITE" id="PS51986">
    <property type="entry name" value="GS_BETA_GRASP"/>
    <property type="match status" value="1"/>
</dbReference>
<feature type="domain" description="GS catalytic" evidence="23">
    <location>
        <begin position="107"/>
        <end position="474"/>
    </location>
</feature>
<dbReference type="InterPro" id="IPR001637">
    <property type="entry name" value="Gln_synth_I_adenylation_site"/>
</dbReference>
<evidence type="ECO:0000256" key="4">
    <source>
        <dbReference type="ARBA" id="ARBA00012937"/>
    </source>
</evidence>
<dbReference type="RefSeq" id="WP_093259855.1">
    <property type="nucleotide sequence ID" value="NZ_FNKK01000002.1"/>
</dbReference>
<evidence type="ECO:0000256" key="9">
    <source>
        <dbReference type="ARBA" id="ARBA00022723"/>
    </source>
</evidence>
<dbReference type="GO" id="GO:0006542">
    <property type="term" value="P:glutamine biosynthetic process"/>
    <property type="evidence" value="ECO:0007669"/>
    <property type="project" value="InterPro"/>
</dbReference>